<evidence type="ECO:0000313" key="6">
    <source>
        <dbReference type="EMBL" id="KAB2587158.1"/>
    </source>
</evidence>
<sequence length="298" mass="32440">MKNPSGVIVAILTFRRESELAVCIDSVRASIQASGVSAQVVVGDNDPESTTPTYVADGIERLHLGFGGVSPARRALVDLARARDRRYIVFVDDDEYVDVDWLSNLLTCAADFDAGAVAGPVIPAGLPASELPLHTRVRHSTGTPVASAGAGNLLLDLKTLNGLNFSDDWDLPGGEDTEFTLRMSAGGVRLLWCDEALAYEPVDEDRRRDSWLFARYVNNGRILAVCQGQLDLPLLTAQSAKRALLVLASATLIPVALISPRIKRVVLDHGARNIGWFSERFSRRDSRKPRAQRLVVAR</sequence>
<protein>
    <submittedName>
        <fullName evidence="6">Glycosyl transferase</fullName>
    </submittedName>
</protein>
<gene>
    <name evidence="6" type="ORF">BS297_01555</name>
</gene>
<dbReference type="AlphaFoldDB" id="A0A0C2VRT5"/>
<dbReference type="InterPro" id="IPR029044">
    <property type="entry name" value="Nucleotide-diphossugar_trans"/>
</dbReference>
<feature type="domain" description="Glycosyltransferase 2-like" evidence="5">
    <location>
        <begin position="9"/>
        <end position="136"/>
    </location>
</feature>
<dbReference type="Pfam" id="PF00535">
    <property type="entry name" value="Glycos_transf_2"/>
    <property type="match status" value="1"/>
</dbReference>
<dbReference type="RefSeq" id="WP_042951022.1">
    <property type="nucleotide sequence ID" value="NZ_JBIVRV010000004.1"/>
</dbReference>
<proteinExistence type="inferred from homology"/>
<evidence type="ECO:0000256" key="1">
    <source>
        <dbReference type="ARBA" id="ARBA00004776"/>
    </source>
</evidence>
<reference evidence="6 7" key="1">
    <citation type="journal article" date="2017" name="Poromechanics V (2013)">
        <title>Genomic Characterization of the Arsenic-Tolerant Actinobacterium, &lt;i&gt;Rhodococcus erythropolis&lt;/i&gt; S43.</title>
        <authorList>
            <person name="Retamal-Morales G."/>
            <person name="Mehnert M."/>
            <person name="Schwabe R."/>
            <person name="Tischler D."/>
            <person name="Schloemann M."/>
            <person name="Levican G.J."/>
        </authorList>
    </citation>
    <scope>NUCLEOTIDE SEQUENCE [LARGE SCALE GENOMIC DNA]</scope>
    <source>
        <strain evidence="6 7">S43</strain>
    </source>
</reference>
<evidence type="ECO:0000259" key="5">
    <source>
        <dbReference type="Pfam" id="PF00535"/>
    </source>
</evidence>
<dbReference type="SUPFAM" id="SSF53448">
    <property type="entry name" value="Nucleotide-diphospho-sugar transferases"/>
    <property type="match status" value="1"/>
</dbReference>
<comment type="caution">
    <text evidence="6">The sequence shown here is derived from an EMBL/GenBank/DDBJ whole genome shotgun (WGS) entry which is preliminary data.</text>
</comment>
<keyword evidence="3" id="KW-0328">Glycosyltransferase</keyword>
<accession>A0A0C2VRT5</accession>
<evidence type="ECO:0000313" key="7">
    <source>
        <dbReference type="Proteomes" id="UP000325576"/>
    </source>
</evidence>
<evidence type="ECO:0000256" key="4">
    <source>
        <dbReference type="ARBA" id="ARBA00022679"/>
    </source>
</evidence>
<comment type="pathway">
    <text evidence="1">Cell wall biogenesis; cell wall polysaccharide biosynthesis.</text>
</comment>
<keyword evidence="4 6" id="KW-0808">Transferase</keyword>
<dbReference type="Proteomes" id="UP000325576">
    <property type="component" value="Unassembled WGS sequence"/>
</dbReference>
<dbReference type="PANTHER" id="PTHR43179">
    <property type="entry name" value="RHAMNOSYLTRANSFERASE WBBL"/>
    <property type="match status" value="1"/>
</dbReference>
<dbReference type="GO" id="GO:0016757">
    <property type="term" value="F:glycosyltransferase activity"/>
    <property type="evidence" value="ECO:0007669"/>
    <property type="project" value="UniProtKB-KW"/>
</dbReference>
<organism evidence="6 7">
    <name type="scientific">Rhodococcus erythropolis</name>
    <name type="common">Arthrobacter picolinophilus</name>
    <dbReference type="NCBI Taxonomy" id="1833"/>
    <lineage>
        <taxon>Bacteria</taxon>
        <taxon>Bacillati</taxon>
        <taxon>Actinomycetota</taxon>
        <taxon>Actinomycetes</taxon>
        <taxon>Mycobacteriales</taxon>
        <taxon>Nocardiaceae</taxon>
        <taxon>Rhodococcus</taxon>
        <taxon>Rhodococcus erythropolis group</taxon>
    </lineage>
</organism>
<evidence type="ECO:0000256" key="2">
    <source>
        <dbReference type="ARBA" id="ARBA00006739"/>
    </source>
</evidence>
<dbReference type="Gene3D" id="3.90.550.10">
    <property type="entry name" value="Spore Coat Polysaccharide Biosynthesis Protein SpsA, Chain A"/>
    <property type="match status" value="1"/>
</dbReference>
<name>A0A0C2VRT5_RHOER</name>
<dbReference type="InterPro" id="IPR001173">
    <property type="entry name" value="Glyco_trans_2-like"/>
</dbReference>
<evidence type="ECO:0000256" key="3">
    <source>
        <dbReference type="ARBA" id="ARBA00022676"/>
    </source>
</evidence>
<dbReference type="PANTHER" id="PTHR43179:SF12">
    <property type="entry name" value="GALACTOFURANOSYLTRANSFERASE GLFT2"/>
    <property type="match status" value="1"/>
</dbReference>
<comment type="similarity">
    <text evidence="2">Belongs to the glycosyltransferase 2 family.</text>
</comment>
<dbReference type="EMBL" id="MRBO01000048">
    <property type="protein sequence ID" value="KAB2587158.1"/>
    <property type="molecule type" value="Genomic_DNA"/>
</dbReference>